<dbReference type="AlphaFoldDB" id="A0A1S3IDF7"/>
<feature type="signal peptide" evidence="1">
    <location>
        <begin position="1"/>
        <end position="24"/>
    </location>
</feature>
<dbReference type="GeneID" id="106163220"/>
<keyword evidence="2" id="KW-1185">Reference proteome</keyword>
<accession>A0A1S3IDF7</accession>
<sequence>MKRIFSLVFVGCLYLVLLPLGVKAESSCTSEQWPCSNVYARRGEDGSLRRRSGYTTCQCIHDNGQCRKTLGPQFNFLNSLTWEIATLTVEKYVIQSYYCKPLDLPDRTCKPGEVAAGFQSPYEGHLSFLNCTCPNRTEPLKQVAVYKIPGITYQHFACEKPTCSVADNECARVYGTEKNEHRSTEYPCDCPDDHVCPFTFVTFNVASAAEYSKDKIGRQFRKVYCVKKSESA</sequence>
<feature type="chain" id="PRO_5010299113" evidence="1">
    <location>
        <begin position="25"/>
        <end position="232"/>
    </location>
</feature>
<evidence type="ECO:0000313" key="2">
    <source>
        <dbReference type="Proteomes" id="UP000085678"/>
    </source>
</evidence>
<protein>
    <submittedName>
        <fullName evidence="3">Uncharacterized protein LOC106163220</fullName>
    </submittedName>
</protein>
<dbReference type="InParanoid" id="A0A1S3IDF7"/>
<dbReference type="KEGG" id="lak:106163220"/>
<proteinExistence type="predicted"/>
<name>A0A1S3IDF7_LINAN</name>
<keyword evidence="1" id="KW-0732">Signal</keyword>
<evidence type="ECO:0000256" key="1">
    <source>
        <dbReference type="SAM" id="SignalP"/>
    </source>
</evidence>
<organism evidence="2 3">
    <name type="scientific">Lingula anatina</name>
    <name type="common">Brachiopod</name>
    <name type="synonym">Lingula unguis</name>
    <dbReference type="NCBI Taxonomy" id="7574"/>
    <lineage>
        <taxon>Eukaryota</taxon>
        <taxon>Metazoa</taxon>
        <taxon>Spiralia</taxon>
        <taxon>Lophotrochozoa</taxon>
        <taxon>Brachiopoda</taxon>
        <taxon>Linguliformea</taxon>
        <taxon>Lingulata</taxon>
        <taxon>Lingulida</taxon>
        <taxon>Linguloidea</taxon>
        <taxon>Lingulidae</taxon>
        <taxon>Lingula</taxon>
    </lineage>
</organism>
<gene>
    <name evidence="3" type="primary">LOC106163220</name>
</gene>
<reference evidence="3" key="1">
    <citation type="journal article" date="2015" name="Nat. Commun.">
        <title>The Lingula genome provides insights into brachiopod evolution and the origin of phosphate biomineralization.</title>
        <authorList>
            <person name="Luo Y.J."/>
            <person name="Takeuchi T."/>
            <person name="Koyanagi R."/>
            <person name="Yamada L."/>
            <person name="Kanda M."/>
            <person name="Khalturina M."/>
            <person name="Fujie M."/>
            <person name="Yamasaki S.I."/>
            <person name="Endo K."/>
            <person name="Satoh N."/>
        </authorList>
    </citation>
    <scope>NUCLEOTIDE SEQUENCE</scope>
</reference>
<evidence type="ECO:0000313" key="3">
    <source>
        <dbReference type="RefSeq" id="XP_013396193.1"/>
    </source>
</evidence>
<dbReference type="Proteomes" id="UP000085678">
    <property type="component" value="Unplaced"/>
</dbReference>
<reference evidence="3" key="2">
    <citation type="submission" date="2025-08" db="UniProtKB">
        <authorList>
            <consortium name="RefSeq"/>
        </authorList>
    </citation>
    <scope>IDENTIFICATION</scope>
</reference>
<dbReference type="RefSeq" id="XP_013396193.1">
    <property type="nucleotide sequence ID" value="XM_013540739.1"/>
</dbReference>